<evidence type="ECO:0000256" key="5">
    <source>
        <dbReference type="ARBA" id="ARBA00022840"/>
    </source>
</evidence>
<dbReference type="InterPro" id="IPR009080">
    <property type="entry name" value="tRNAsynth_Ia_anticodon-bd"/>
</dbReference>
<dbReference type="InParanoid" id="D2VX56"/>
<keyword evidence="3 10" id="KW-0436">Ligase</keyword>
<proteinExistence type="inferred from homology"/>
<dbReference type="GO" id="GO:0004814">
    <property type="term" value="F:arginine-tRNA ligase activity"/>
    <property type="evidence" value="ECO:0007669"/>
    <property type="project" value="UniProtKB-EC"/>
</dbReference>
<name>D2VX56_NAEGR</name>
<dbReference type="KEGG" id="ngr:NAEGRDRAFT_73626"/>
<organism evidence="14">
    <name type="scientific">Naegleria gruberi</name>
    <name type="common">Amoeba</name>
    <dbReference type="NCBI Taxonomy" id="5762"/>
    <lineage>
        <taxon>Eukaryota</taxon>
        <taxon>Discoba</taxon>
        <taxon>Heterolobosea</taxon>
        <taxon>Tetramitia</taxon>
        <taxon>Eutetramitia</taxon>
        <taxon>Vahlkampfiidae</taxon>
        <taxon>Naegleria</taxon>
    </lineage>
</organism>
<evidence type="ECO:0000313" key="13">
    <source>
        <dbReference type="EMBL" id="EFC38568.1"/>
    </source>
</evidence>
<gene>
    <name evidence="13" type="ORF">NAEGRDRAFT_73626</name>
</gene>
<evidence type="ECO:0000313" key="14">
    <source>
        <dbReference type="Proteomes" id="UP000006671"/>
    </source>
</evidence>
<comment type="similarity">
    <text evidence="1 10">Belongs to the class-I aminoacyl-tRNA synthetase family.</text>
</comment>
<keyword evidence="14" id="KW-1185">Reference proteome</keyword>
<evidence type="ECO:0000259" key="12">
    <source>
        <dbReference type="Pfam" id="PF05746"/>
    </source>
</evidence>
<dbReference type="Gene3D" id="3.30.1360.70">
    <property type="entry name" value="Arginyl tRNA synthetase N-terminal domain"/>
    <property type="match status" value="1"/>
</dbReference>
<dbReference type="PROSITE" id="PS00178">
    <property type="entry name" value="AA_TRNA_LIGASE_I"/>
    <property type="match status" value="1"/>
</dbReference>
<dbReference type="Gene3D" id="3.40.50.620">
    <property type="entry name" value="HUPs"/>
    <property type="match status" value="1"/>
</dbReference>
<dbReference type="InterPro" id="IPR014729">
    <property type="entry name" value="Rossmann-like_a/b/a_fold"/>
</dbReference>
<evidence type="ECO:0000256" key="6">
    <source>
        <dbReference type="ARBA" id="ARBA00022917"/>
    </source>
</evidence>
<dbReference type="InterPro" id="IPR008909">
    <property type="entry name" value="DALR_anticod-bd"/>
</dbReference>
<dbReference type="Proteomes" id="UP000006671">
    <property type="component" value="Unassembled WGS sequence"/>
</dbReference>
<dbReference type="STRING" id="5762.D2VX56"/>
<feature type="domain" description="Arginyl-tRNA synthetase catalytic core" evidence="11">
    <location>
        <begin position="63"/>
        <end position="436"/>
    </location>
</feature>
<dbReference type="GO" id="GO:0005737">
    <property type="term" value="C:cytoplasm"/>
    <property type="evidence" value="ECO:0007669"/>
    <property type="project" value="InterPro"/>
</dbReference>
<dbReference type="VEuPathDB" id="AmoebaDB:NAEGRDRAFT_73626"/>
<dbReference type="SUPFAM" id="SSF47323">
    <property type="entry name" value="Anticodon-binding domain of a subclass of class I aminoacyl-tRNA synthetases"/>
    <property type="match status" value="1"/>
</dbReference>
<dbReference type="GO" id="GO:0006420">
    <property type="term" value="P:arginyl-tRNA aminoacylation"/>
    <property type="evidence" value="ECO:0007669"/>
    <property type="project" value="InterPro"/>
</dbReference>
<evidence type="ECO:0000256" key="3">
    <source>
        <dbReference type="ARBA" id="ARBA00022598"/>
    </source>
</evidence>
<dbReference type="Gene3D" id="1.10.730.10">
    <property type="entry name" value="Isoleucyl-tRNA Synthetase, Domain 1"/>
    <property type="match status" value="1"/>
</dbReference>
<dbReference type="InterPro" id="IPR001412">
    <property type="entry name" value="aa-tRNA-synth_I_CS"/>
</dbReference>
<reference evidence="13 14" key="1">
    <citation type="journal article" date="2010" name="Cell">
        <title>The genome of Naegleria gruberi illuminates early eukaryotic versatility.</title>
        <authorList>
            <person name="Fritz-Laylin L.K."/>
            <person name="Prochnik S.E."/>
            <person name="Ginger M.L."/>
            <person name="Dacks J.B."/>
            <person name="Carpenter M.L."/>
            <person name="Field M.C."/>
            <person name="Kuo A."/>
            <person name="Paredez A."/>
            <person name="Chapman J."/>
            <person name="Pham J."/>
            <person name="Shu S."/>
            <person name="Neupane R."/>
            <person name="Cipriano M."/>
            <person name="Mancuso J."/>
            <person name="Tu H."/>
            <person name="Salamov A."/>
            <person name="Lindquist E."/>
            <person name="Shapiro H."/>
            <person name="Lucas S."/>
            <person name="Grigoriev I.V."/>
            <person name="Cande W.Z."/>
            <person name="Fulton C."/>
            <person name="Rokhsar D.S."/>
            <person name="Dawson S.C."/>
        </authorList>
    </citation>
    <scope>NUCLEOTIDE SEQUENCE [LARGE SCALE GENOMIC DNA]</scope>
    <source>
        <strain evidence="13 14">NEG-M</strain>
    </source>
</reference>
<evidence type="ECO:0000256" key="8">
    <source>
        <dbReference type="ARBA" id="ARBA00033033"/>
    </source>
</evidence>
<protein>
    <recommendedName>
        <fullName evidence="2">arginine--tRNA ligase</fullName>
        <ecNumber evidence="2">6.1.1.19</ecNumber>
    </recommendedName>
    <alternativeName>
        <fullName evidence="8">Arginyl-tRNA synthetase</fullName>
    </alternativeName>
</protein>
<dbReference type="GO" id="GO:0005524">
    <property type="term" value="F:ATP binding"/>
    <property type="evidence" value="ECO:0007669"/>
    <property type="project" value="UniProtKB-KW"/>
</dbReference>
<dbReference type="NCBIfam" id="TIGR00456">
    <property type="entry name" value="argS"/>
    <property type="match status" value="1"/>
</dbReference>
<dbReference type="PRINTS" id="PR01038">
    <property type="entry name" value="TRNASYNTHARG"/>
</dbReference>
<dbReference type="OMA" id="HHIGDWG"/>
<dbReference type="AlphaFoldDB" id="D2VX56"/>
<comment type="catalytic activity">
    <reaction evidence="9">
        <text>tRNA(Arg) + L-arginine + ATP = L-arginyl-tRNA(Arg) + AMP + diphosphate</text>
        <dbReference type="Rhea" id="RHEA:20301"/>
        <dbReference type="Rhea" id="RHEA-COMP:9658"/>
        <dbReference type="Rhea" id="RHEA-COMP:9673"/>
        <dbReference type="ChEBI" id="CHEBI:30616"/>
        <dbReference type="ChEBI" id="CHEBI:32682"/>
        <dbReference type="ChEBI" id="CHEBI:33019"/>
        <dbReference type="ChEBI" id="CHEBI:78442"/>
        <dbReference type="ChEBI" id="CHEBI:78513"/>
        <dbReference type="ChEBI" id="CHEBI:456215"/>
        <dbReference type="EC" id="6.1.1.19"/>
    </reaction>
</comment>
<evidence type="ECO:0000259" key="11">
    <source>
        <dbReference type="Pfam" id="PF00750"/>
    </source>
</evidence>
<dbReference type="Pfam" id="PF00750">
    <property type="entry name" value="tRNA-synt_1d"/>
    <property type="match status" value="1"/>
</dbReference>
<keyword evidence="6 10" id="KW-0648">Protein biosynthesis</keyword>
<feature type="domain" description="DALR anticodon binding" evidence="12">
    <location>
        <begin position="450"/>
        <end position="509"/>
    </location>
</feature>
<dbReference type="OrthoDB" id="68056at2759"/>
<dbReference type="PANTHER" id="PTHR11956">
    <property type="entry name" value="ARGINYL-TRNA SYNTHETASE"/>
    <property type="match status" value="1"/>
</dbReference>
<dbReference type="InterPro" id="IPR001278">
    <property type="entry name" value="Arg-tRNA-ligase"/>
</dbReference>
<dbReference type="InterPro" id="IPR036695">
    <property type="entry name" value="Arg-tRNA-synth_N_sf"/>
</dbReference>
<dbReference type="EC" id="6.1.1.19" evidence="2"/>
<dbReference type="eggNOG" id="KOG4426">
    <property type="taxonomic scope" value="Eukaryota"/>
</dbReference>
<dbReference type="FunFam" id="3.40.50.620:FF:000116">
    <property type="entry name" value="Arginine--tRNA ligase"/>
    <property type="match status" value="1"/>
</dbReference>
<dbReference type="EMBL" id="GG738906">
    <property type="protein sequence ID" value="EFC38568.1"/>
    <property type="molecule type" value="Genomic_DNA"/>
</dbReference>
<evidence type="ECO:0000256" key="1">
    <source>
        <dbReference type="ARBA" id="ARBA00005594"/>
    </source>
</evidence>
<dbReference type="SUPFAM" id="SSF52374">
    <property type="entry name" value="Nucleotidylyl transferase"/>
    <property type="match status" value="1"/>
</dbReference>
<accession>D2VX56</accession>
<evidence type="ECO:0000256" key="4">
    <source>
        <dbReference type="ARBA" id="ARBA00022741"/>
    </source>
</evidence>
<evidence type="ECO:0000256" key="2">
    <source>
        <dbReference type="ARBA" id="ARBA00012837"/>
    </source>
</evidence>
<evidence type="ECO:0000256" key="9">
    <source>
        <dbReference type="ARBA" id="ARBA00049339"/>
    </source>
</evidence>
<dbReference type="PANTHER" id="PTHR11956:SF5">
    <property type="entry name" value="ARGININE--TRNA LIGASE, CYTOPLASMIC"/>
    <property type="match status" value="1"/>
</dbReference>
<keyword evidence="4 10" id="KW-0547">Nucleotide-binding</keyword>
<evidence type="ECO:0000256" key="10">
    <source>
        <dbReference type="RuleBase" id="RU363038"/>
    </source>
</evidence>
<dbReference type="RefSeq" id="XP_002671312.1">
    <property type="nucleotide sequence ID" value="XM_002671266.1"/>
</dbReference>
<keyword evidence="7 10" id="KW-0030">Aminoacyl-tRNA synthetase</keyword>
<evidence type="ECO:0000256" key="7">
    <source>
        <dbReference type="ARBA" id="ARBA00023146"/>
    </source>
</evidence>
<sequence>MQLGNQLKQSPIDVAKSLGESILNNSEIVEKIDIINNGVISLSLCDEYVKRKISEIFNQQPLNVKDKIRVIVDFSSPNMAKRMHVGHLRSTIIGDCICRILEYDGRFEVERINHVGDFGTQFGMLLAFIERNSIDLEKLQTQNPPEQLETVEKYYKDSKKLFDSDPLFKDLAHQKVIALQQGNDESIHKIWKYLLECSRYEFDSIYERLDVRLVEKGESYYRDFIPKTLEILNPLIQESNGAKCIFTEKEQETITEDQKEPPLMVQKADGGYTYDTTDLATLWYRLFVSKGKWLIYVTDFGQASHFNKVFKVGEMMKWIDPLENSRDLVWSENATSLTSSKVRIDHVGFGVVLDEEKKKFRTRSGDTVKLHDLLDEAIKRSYEIIKLKNDERCKENEEISSLTDEQIMAASKIVGYGAVKYADLRTNRTTNYTFSFDKMLDFRGNTAVYLLYAYARISSIIEKSGERELMKEYKDQVAKGDLSLFTNLKQSESEWRLALKIIEFKDVYSRRQTTPKK</sequence>
<dbReference type="InterPro" id="IPR035684">
    <property type="entry name" value="ArgRS_core"/>
</dbReference>
<keyword evidence="5 10" id="KW-0067">ATP-binding</keyword>
<dbReference type="GeneID" id="8853947"/>
<dbReference type="Pfam" id="PF05746">
    <property type="entry name" value="DALR_1"/>
    <property type="match status" value="1"/>
</dbReference>